<accession>B8IXT7</accession>
<organism evidence="1 2">
    <name type="scientific">Methylobacterium nodulans (strain LMG 21967 / CNCM I-2342 / ORS 2060)</name>
    <dbReference type="NCBI Taxonomy" id="460265"/>
    <lineage>
        <taxon>Bacteria</taxon>
        <taxon>Pseudomonadati</taxon>
        <taxon>Pseudomonadota</taxon>
        <taxon>Alphaproteobacteria</taxon>
        <taxon>Hyphomicrobiales</taxon>
        <taxon>Methylobacteriaceae</taxon>
        <taxon>Methylobacterium</taxon>
    </lineage>
</organism>
<reference evidence="2" key="1">
    <citation type="submission" date="2009-01" db="EMBL/GenBank/DDBJ databases">
        <title>Complete sequence of plasmid 3 of Methylobacterium nodulans ORS 2060.</title>
        <authorList>
            <consortium name="US DOE Joint Genome Institute"/>
            <person name="Lucas S."/>
            <person name="Copeland A."/>
            <person name="Lapidus A."/>
            <person name="Glavina del Rio T."/>
            <person name="Dalin E."/>
            <person name="Tice H."/>
            <person name="Bruce D."/>
            <person name="Goodwin L."/>
            <person name="Pitluck S."/>
            <person name="Sims D."/>
            <person name="Brettin T."/>
            <person name="Detter J.C."/>
            <person name="Han C."/>
            <person name="Larimer F."/>
            <person name="Land M."/>
            <person name="Hauser L."/>
            <person name="Kyrpides N."/>
            <person name="Ivanova N."/>
            <person name="Marx C.J."/>
            <person name="Richardson P."/>
        </authorList>
    </citation>
    <scope>NUCLEOTIDE SEQUENCE [LARGE SCALE GENOMIC DNA]</scope>
    <source>
        <strain evidence="2">LMG 21967 / CNCM I-2342 / ORS 2060</strain>
        <plasmid evidence="2">Plasmid pMNOD03</plasmid>
    </source>
</reference>
<evidence type="ECO:0000313" key="1">
    <source>
        <dbReference type="EMBL" id="ACL63227.1"/>
    </source>
</evidence>
<keyword evidence="1" id="KW-0614">Plasmid</keyword>
<gene>
    <name evidence="1" type="ordered locus">Mnod_8766</name>
</gene>
<dbReference type="RefSeq" id="WP_012634246.1">
    <property type="nucleotide sequence ID" value="NC_011893.1"/>
</dbReference>
<protein>
    <submittedName>
        <fullName evidence="1">Uncharacterized protein</fullName>
    </submittedName>
</protein>
<dbReference type="KEGG" id="mno:Mnod_8766"/>
<dbReference type="Proteomes" id="UP000008207">
    <property type="component" value="Plasmid pMNOD03"/>
</dbReference>
<proteinExistence type="predicted"/>
<dbReference type="EMBL" id="CP001352">
    <property type="protein sequence ID" value="ACL63227.1"/>
    <property type="molecule type" value="Genomic_DNA"/>
</dbReference>
<geneLocation type="plasmid" evidence="1 2">
    <name>pMNOD03</name>
</geneLocation>
<dbReference type="AlphaFoldDB" id="B8IXT7"/>
<sequence>MPGVTILRNGEKPTDPDNNVTVYEWHHSSRAPEFDVTVTKEGIVTTGVFVTGKVTEAIVWAGEEAVRHGFGSEIYIAEA</sequence>
<name>B8IXT7_METNO</name>
<dbReference type="HOGENOM" id="CLU_2602020_0_0_5"/>
<keyword evidence="2" id="KW-1185">Reference proteome</keyword>
<evidence type="ECO:0000313" key="2">
    <source>
        <dbReference type="Proteomes" id="UP000008207"/>
    </source>
</evidence>